<dbReference type="InterPro" id="IPR006195">
    <property type="entry name" value="aa-tRNA-synth_II"/>
</dbReference>
<sequence length="371" mass="43487">MINEFLIPQGFKDEVTFGAYVEYEYKRKIIDYFRLNGFDLVKTPLIEFKNDENTNNFLIEVKKNENQLRIRDDITPQIIRLVSSRLKNKKRPLKLCYYGEVVRKHGTMLRPERQFLQVGAETIGEKNVDADIEIIDIAYKSLSLVGIQNITIELSSRIFLDKFFSKLINKNNKYKLEELIRKKELDNCLKLIEPQNKEFIKNIFLCTGDFSKVNSYFDSLCIDTETTAEIKNIKKIVNKLVLNKKDNLYFDFCEIDEKNYHSGIRFTFFAKNVRGEIASGGRYFIKNKNLNETATGFTCFMDTIIRASSFENVSKKILILFDTEDSLKNKLVNEGYVLFSIFERNGYENLKEEAKNYGCNYYLENMKVKSV</sequence>
<dbReference type="PANTHER" id="PTHR43707:SF1">
    <property type="entry name" value="HISTIDINE--TRNA LIGASE, MITOCHONDRIAL-RELATED"/>
    <property type="match status" value="1"/>
</dbReference>
<dbReference type="PROSITE" id="PS50862">
    <property type="entry name" value="AA_TRNA_LIGASE_II"/>
    <property type="match status" value="1"/>
</dbReference>
<gene>
    <name evidence="2" type="ORF">METZ01_LOCUS121434</name>
</gene>
<dbReference type="Pfam" id="PF13393">
    <property type="entry name" value="tRNA-synt_His"/>
    <property type="match status" value="1"/>
</dbReference>
<organism evidence="2">
    <name type="scientific">marine metagenome</name>
    <dbReference type="NCBI Taxonomy" id="408172"/>
    <lineage>
        <taxon>unclassified sequences</taxon>
        <taxon>metagenomes</taxon>
        <taxon>ecological metagenomes</taxon>
    </lineage>
</organism>
<evidence type="ECO:0000259" key="1">
    <source>
        <dbReference type="PROSITE" id="PS50862"/>
    </source>
</evidence>
<dbReference type="InterPro" id="IPR045864">
    <property type="entry name" value="aa-tRNA-synth_II/BPL/LPL"/>
</dbReference>
<protein>
    <recommendedName>
        <fullName evidence="1">Aminoacyl-transfer RNA synthetases class-II family profile domain-containing protein</fullName>
    </recommendedName>
</protein>
<dbReference type="PANTHER" id="PTHR43707">
    <property type="entry name" value="HISTIDYL-TRNA SYNTHETASE"/>
    <property type="match status" value="1"/>
</dbReference>
<dbReference type="GO" id="GO:0006427">
    <property type="term" value="P:histidyl-tRNA aminoacylation"/>
    <property type="evidence" value="ECO:0007669"/>
    <property type="project" value="TreeGrafter"/>
</dbReference>
<dbReference type="GO" id="GO:0004821">
    <property type="term" value="F:histidine-tRNA ligase activity"/>
    <property type="evidence" value="ECO:0007669"/>
    <property type="project" value="TreeGrafter"/>
</dbReference>
<dbReference type="InterPro" id="IPR041715">
    <property type="entry name" value="HisRS-like_core"/>
</dbReference>
<dbReference type="SUPFAM" id="SSF55681">
    <property type="entry name" value="Class II aaRS and biotin synthetases"/>
    <property type="match status" value="1"/>
</dbReference>
<dbReference type="PIRSF" id="PIRSF001549">
    <property type="entry name" value="His-tRNA_synth"/>
    <property type="match status" value="1"/>
</dbReference>
<dbReference type="AlphaFoldDB" id="A0A381XVD4"/>
<dbReference type="EMBL" id="UINC01016478">
    <property type="protein sequence ID" value="SVA68580.1"/>
    <property type="molecule type" value="Genomic_DNA"/>
</dbReference>
<name>A0A381XVD4_9ZZZZ</name>
<dbReference type="GO" id="GO:0005737">
    <property type="term" value="C:cytoplasm"/>
    <property type="evidence" value="ECO:0007669"/>
    <property type="project" value="InterPro"/>
</dbReference>
<reference evidence="2" key="1">
    <citation type="submission" date="2018-05" db="EMBL/GenBank/DDBJ databases">
        <authorList>
            <person name="Lanie J.A."/>
            <person name="Ng W.-L."/>
            <person name="Kazmierczak K.M."/>
            <person name="Andrzejewski T.M."/>
            <person name="Davidsen T.M."/>
            <person name="Wayne K.J."/>
            <person name="Tettelin H."/>
            <person name="Glass J.I."/>
            <person name="Rusch D."/>
            <person name="Podicherti R."/>
            <person name="Tsui H.-C.T."/>
            <person name="Winkler M.E."/>
        </authorList>
    </citation>
    <scope>NUCLEOTIDE SEQUENCE</scope>
</reference>
<evidence type="ECO:0000313" key="2">
    <source>
        <dbReference type="EMBL" id="SVA68580.1"/>
    </source>
</evidence>
<dbReference type="InterPro" id="IPR004516">
    <property type="entry name" value="HisRS/HisZ"/>
</dbReference>
<feature type="domain" description="Aminoacyl-transfer RNA synthetases class-II family profile" evidence="1">
    <location>
        <begin position="31"/>
        <end position="277"/>
    </location>
</feature>
<accession>A0A381XVD4</accession>
<dbReference type="Gene3D" id="3.30.930.10">
    <property type="entry name" value="Bira Bifunctional Protein, Domain 2"/>
    <property type="match status" value="1"/>
</dbReference>
<proteinExistence type="predicted"/>